<dbReference type="GO" id="GO:0005198">
    <property type="term" value="F:structural molecule activity"/>
    <property type="evidence" value="ECO:0007669"/>
    <property type="project" value="InterPro"/>
</dbReference>
<dbReference type="Gene3D" id="1.20.5.500">
    <property type="entry name" value="Single helix bin"/>
    <property type="match status" value="1"/>
</dbReference>
<keyword evidence="7" id="KW-1185">Reference proteome</keyword>
<feature type="domain" description="IF rod" evidence="5">
    <location>
        <begin position="78"/>
        <end position="388"/>
    </location>
</feature>
<feature type="region of interest" description="Disordered" evidence="4">
    <location>
        <begin position="1"/>
        <end position="34"/>
    </location>
</feature>
<evidence type="ECO:0000256" key="2">
    <source>
        <dbReference type="ARBA" id="ARBA00023054"/>
    </source>
</evidence>
<dbReference type="Gene3D" id="1.20.5.1160">
    <property type="entry name" value="Vasodilator-stimulated phosphoprotein"/>
    <property type="match status" value="1"/>
</dbReference>
<dbReference type="FunFam" id="1.20.5.170:FF:000002">
    <property type="entry name" value="Type I keratin KA11"/>
    <property type="match status" value="1"/>
</dbReference>
<dbReference type="SMART" id="SM01391">
    <property type="entry name" value="Filament"/>
    <property type="match status" value="1"/>
</dbReference>
<dbReference type="PRINTS" id="PR01248">
    <property type="entry name" value="TYPE1KERATIN"/>
</dbReference>
<name>A0AAV7Q5T7_PLEWA</name>
<dbReference type="Gene3D" id="1.20.5.170">
    <property type="match status" value="1"/>
</dbReference>
<organism evidence="6 7">
    <name type="scientific">Pleurodeles waltl</name>
    <name type="common">Iberian ribbed newt</name>
    <dbReference type="NCBI Taxonomy" id="8319"/>
    <lineage>
        <taxon>Eukaryota</taxon>
        <taxon>Metazoa</taxon>
        <taxon>Chordata</taxon>
        <taxon>Craniata</taxon>
        <taxon>Vertebrata</taxon>
        <taxon>Euteleostomi</taxon>
        <taxon>Amphibia</taxon>
        <taxon>Batrachia</taxon>
        <taxon>Caudata</taxon>
        <taxon>Salamandroidea</taxon>
        <taxon>Salamandridae</taxon>
        <taxon>Pleurodelinae</taxon>
        <taxon>Pleurodeles</taxon>
    </lineage>
</organism>
<dbReference type="FunFam" id="1.20.5.500:FF:000001">
    <property type="entry name" value="Type II keratin 23"/>
    <property type="match status" value="1"/>
</dbReference>
<sequence>MAAWQSGPRLHHGGLRSSHSSGQQTIPLKGLQSHDGGISLGVGSFDSSRESWTSYGGGATRSARGWGGERDALLSGGEKETMQNLNTRLSSYLDNVKSLEEANDDLECKIKHWYKANAECRAGSPDCSRYFKQIQELQKQIIAASCENAKTILQVDNTRLILDDFKMKFENEQCLRNSVEADINGLHKVLSELMLDNSNLEVEVESLTEELAALKKNHEEEIKGNQGAGGQLSVELNAAPGVDLLKLLNDMRTQYEHMANKNREEAECKFNEACKDLKKEIDCGNDQMHSGKSEICDLKRTLQALEIELRAALAMKKSLEGTLAETEGRYCLQLSQLQAQISAVEEQLAAIRCETANQCADYEELLDVKTLLEKEIETYCRLLDEDGA</sequence>
<evidence type="ECO:0000256" key="3">
    <source>
        <dbReference type="SAM" id="Coils"/>
    </source>
</evidence>
<proteinExistence type="predicted"/>
<dbReference type="SUPFAM" id="SSF64593">
    <property type="entry name" value="Intermediate filament protein, coiled coil region"/>
    <property type="match status" value="2"/>
</dbReference>
<dbReference type="InterPro" id="IPR002957">
    <property type="entry name" value="Keratin_I"/>
</dbReference>
<dbReference type="AlphaFoldDB" id="A0AAV7Q5T7"/>
<accession>A0AAV7Q5T7</accession>
<gene>
    <name evidence="6" type="ORF">NDU88_002156</name>
</gene>
<dbReference type="PANTHER" id="PTHR23239:SF207">
    <property type="entry name" value="KERATIN, TYPE I CYTOSKELETAL 24"/>
    <property type="match status" value="1"/>
</dbReference>
<dbReference type="Pfam" id="PF00038">
    <property type="entry name" value="Filament"/>
    <property type="match status" value="1"/>
</dbReference>
<keyword evidence="2 3" id="KW-0175">Coiled coil</keyword>
<keyword evidence="1" id="KW-0403">Intermediate filament</keyword>
<evidence type="ECO:0000313" key="6">
    <source>
        <dbReference type="EMBL" id="KAJ1135721.1"/>
    </source>
</evidence>
<feature type="coiled-coil region" evidence="3">
    <location>
        <begin position="302"/>
        <end position="354"/>
    </location>
</feature>
<evidence type="ECO:0000256" key="1">
    <source>
        <dbReference type="ARBA" id="ARBA00022754"/>
    </source>
</evidence>
<dbReference type="PROSITE" id="PS51842">
    <property type="entry name" value="IF_ROD_2"/>
    <property type="match status" value="1"/>
</dbReference>
<dbReference type="GO" id="GO:0005882">
    <property type="term" value="C:intermediate filament"/>
    <property type="evidence" value="ECO:0007669"/>
    <property type="project" value="UniProtKB-KW"/>
</dbReference>
<comment type="caution">
    <text evidence="6">The sequence shown here is derived from an EMBL/GenBank/DDBJ whole genome shotgun (WGS) entry which is preliminary data.</text>
</comment>
<feature type="coiled-coil region" evidence="3">
    <location>
        <begin position="190"/>
        <end position="224"/>
    </location>
</feature>
<dbReference type="PANTHER" id="PTHR23239">
    <property type="entry name" value="INTERMEDIATE FILAMENT"/>
    <property type="match status" value="1"/>
</dbReference>
<dbReference type="GO" id="GO:0030855">
    <property type="term" value="P:epithelial cell differentiation"/>
    <property type="evidence" value="ECO:0007669"/>
    <property type="project" value="TreeGrafter"/>
</dbReference>
<evidence type="ECO:0000259" key="5">
    <source>
        <dbReference type="PROSITE" id="PS51842"/>
    </source>
</evidence>
<evidence type="ECO:0000256" key="4">
    <source>
        <dbReference type="SAM" id="MobiDB-lite"/>
    </source>
</evidence>
<protein>
    <recommendedName>
        <fullName evidence="5">IF rod domain-containing protein</fullName>
    </recommendedName>
</protein>
<dbReference type="InterPro" id="IPR039008">
    <property type="entry name" value="IF_rod_dom"/>
</dbReference>
<dbReference type="Proteomes" id="UP001066276">
    <property type="component" value="Chromosome 6"/>
</dbReference>
<feature type="coiled-coil region" evidence="3">
    <location>
        <begin position="82"/>
        <end position="116"/>
    </location>
</feature>
<reference evidence="6" key="1">
    <citation type="journal article" date="2022" name="bioRxiv">
        <title>Sequencing and chromosome-scale assembly of the giantPleurodeles waltlgenome.</title>
        <authorList>
            <person name="Brown T."/>
            <person name="Elewa A."/>
            <person name="Iarovenko S."/>
            <person name="Subramanian E."/>
            <person name="Araus A.J."/>
            <person name="Petzold A."/>
            <person name="Susuki M."/>
            <person name="Suzuki K.-i.T."/>
            <person name="Hayashi T."/>
            <person name="Toyoda A."/>
            <person name="Oliveira C."/>
            <person name="Osipova E."/>
            <person name="Leigh N.D."/>
            <person name="Simon A."/>
            <person name="Yun M.H."/>
        </authorList>
    </citation>
    <scope>NUCLEOTIDE SEQUENCE</scope>
    <source>
        <strain evidence="6">20211129_DDA</strain>
        <tissue evidence="6">Liver</tissue>
    </source>
</reference>
<dbReference type="EMBL" id="JANPWB010000010">
    <property type="protein sequence ID" value="KAJ1135721.1"/>
    <property type="molecule type" value="Genomic_DNA"/>
</dbReference>
<dbReference type="GO" id="GO:0045109">
    <property type="term" value="P:intermediate filament organization"/>
    <property type="evidence" value="ECO:0007669"/>
    <property type="project" value="TreeGrafter"/>
</dbReference>
<evidence type="ECO:0000313" key="7">
    <source>
        <dbReference type="Proteomes" id="UP001066276"/>
    </source>
</evidence>